<name>A0A1Z4KHZ3_ANAVA</name>
<reference evidence="1 2" key="1">
    <citation type="submission" date="2017-06" db="EMBL/GenBank/DDBJ databases">
        <title>Genome sequencing of cyanobaciteial culture collection at National Institute for Environmental Studies (NIES).</title>
        <authorList>
            <person name="Hirose Y."/>
            <person name="Shimura Y."/>
            <person name="Fujisawa T."/>
            <person name="Nakamura Y."/>
            <person name="Kawachi M."/>
        </authorList>
    </citation>
    <scope>NUCLEOTIDE SEQUENCE [LARGE SCALE GENOMIC DNA]</scope>
    <source>
        <strain evidence="1 2">NIES-23</strain>
    </source>
</reference>
<dbReference type="AlphaFoldDB" id="A0A1Z4KHZ3"/>
<organism evidence="1 2">
    <name type="scientific">Trichormus variabilis NIES-23</name>
    <dbReference type="NCBI Taxonomy" id="1973479"/>
    <lineage>
        <taxon>Bacteria</taxon>
        <taxon>Bacillati</taxon>
        <taxon>Cyanobacteriota</taxon>
        <taxon>Cyanophyceae</taxon>
        <taxon>Nostocales</taxon>
        <taxon>Nostocaceae</taxon>
        <taxon>Trichormus</taxon>
    </lineage>
</organism>
<gene>
    <name evidence="1" type="ORF">NIES23_13780</name>
</gene>
<proteinExistence type="predicted"/>
<dbReference type="EMBL" id="AP018216">
    <property type="protein sequence ID" value="BAY68590.1"/>
    <property type="molecule type" value="Genomic_DNA"/>
</dbReference>
<accession>A0A1Z4KHZ3</accession>
<evidence type="ECO:0000313" key="2">
    <source>
        <dbReference type="Proteomes" id="UP000217507"/>
    </source>
</evidence>
<sequence>MQVSTKSLTLATLVTTTIISSITFLSNNNQVSANVPISKQGNHQINKVFSPAPSIVGNWKGSIGSKGDDVRTVVEIDVSSQPGAVKQGSWKFWGSDVKTNKDIVLQSGTLVATVNNNNTVTLLLKQNGKTFLTFNTQLKNVKQLSGELVGKTNIQIYLEKNK</sequence>
<evidence type="ECO:0000313" key="1">
    <source>
        <dbReference type="EMBL" id="BAY68590.1"/>
    </source>
</evidence>
<dbReference type="Proteomes" id="UP000217507">
    <property type="component" value="Chromosome"/>
</dbReference>
<protein>
    <submittedName>
        <fullName evidence="1">Uncharacterized protein</fullName>
    </submittedName>
</protein>